<proteinExistence type="predicted"/>
<accession>A0A7C9HL31</accession>
<dbReference type="AlphaFoldDB" id="A0A7C9HL31"/>
<keyword evidence="2" id="KW-1185">Reference proteome</keyword>
<name>A0A7C9HL31_9GAMM</name>
<dbReference type="EMBL" id="WOXT01000001">
    <property type="protein sequence ID" value="MUV13350.1"/>
    <property type="molecule type" value="Genomic_DNA"/>
</dbReference>
<evidence type="ECO:0000313" key="1">
    <source>
        <dbReference type="EMBL" id="MUV13350.1"/>
    </source>
</evidence>
<reference evidence="1 2" key="1">
    <citation type="submission" date="2019-12" db="EMBL/GenBank/DDBJ databases">
        <authorList>
            <person name="Xu J."/>
        </authorList>
    </citation>
    <scope>NUCLEOTIDE SEQUENCE [LARGE SCALE GENOMIC DNA]</scope>
    <source>
        <strain evidence="1 2">HX-5-24</strain>
    </source>
</reference>
<evidence type="ECO:0000313" key="2">
    <source>
        <dbReference type="Proteomes" id="UP000479692"/>
    </source>
</evidence>
<gene>
    <name evidence="1" type="ORF">GN331_03925</name>
</gene>
<organism evidence="1 2">
    <name type="scientific">Noviluteimonas gilva</name>
    <dbReference type="NCBI Taxonomy" id="2682097"/>
    <lineage>
        <taxon>Bacteria</taxon>
        <taxon>Pseudomonadati</taxon>
        <taxon>Pseudomonadota</taxon>
        <taxon>Gammaproteobacteria</taxon>
        <taxon>Lysobacterales</taxon>
        <taxon>Lysobacteraceae</taxon>
        <taxon>Noviluteimonas</taxon>
    </lineage>
</organism>
<sequence>MVDEFPTQSPALGFWVKHQDAMLAFEYESDDDDPISDELQKLFEVQRYRELLDRILEVSGEEGNALVHAIANVTAGAWARHPKLVIERKRKATAWAEKFFVRRERARSGDSIEVGFYLETNAQLGITLYTYLWTKGGKAAAEFNAQCIRDFSKGNVLKGADDKTRYWSNGVLLLARVPLRDFMSAAGELEAMRFFEHATAQITKCTGDAVARILEPRG</sequence>
<dbReference type="Proteomes" id="UP000479692">
    <property type="component" value="Unassembled WGS sequence"/>
</dbReference>
<protein>
    <submittedName>
        <fullName evidence="1">Uncharacterized protein</fullName>
    </submittedName>
</protein>
<dbReference type="RefSeq" id="WP_156640488.1">
    <property type="nucleotide sequence ID" value="NZ_WOXT01000001.1"/>
</dbReference>
<comment type="caution">
    <text evidence="1">The sequence shown here is derived from an EMBL/GenBank/DDBJ whole genome shotgun (WGS) entry which is preliminary data.</text>
</comment>